<keyword evidence="4" id="KW-1185">Reference proteome</keyword>
<protein>
    <submittedName>
        <fullName evidence="3">Uncharacterized protein</fullName>
    </submittedName>
</protein>
<evidence type="ECO:0000313" key="3">
    <source>
        <dbReference type="EMBL" id="MBC2668058.1"/>
    </source>
</evidence>
<organism evidence="3 4">
    <name type="scientific">Novosphingobium piscinae</name>
    <dbReference type="NCBI Taxonomy" id="1507448"/>
    <lineage>
        <taxon>Bacteria</taxon>
        <taxon>Pseudomonadati</taxon>
        <taxon>Pseudomonadota</taxon>
        <taxon>Alphaproteobacteria</taxon>
        <taxon>Sphingomonadales</taxon>
        <taxon>Sphingomonadaceae</taxon>
        <taxon>Novosphingobium</taxon>
    </lineage>
</organism>
<sequence>MRQLRLIGRASPLIVWLLIATGPLAAQQSQPDKVDKADKPVTDRDPSAVDVMATPVGDLNLRKGEIPPILLAAQNDTYSLSGLRRCSDLAAEVRRFDAVLGDDFDTAQAADRKLSAGKVAQSVVGSFIPFRGLIREISGANESERRLQYAIYAGSARRSFLKGVGLQRGCPWPARPASAAGIARDKAANGAEKDKPRTP</sequence>
<reference evidence="3 4" key="1">
    <citation type="submission" date="2020-08" db="EMBL/GenBank/DDBJ databases">
        <title>The genome sequence of type strain Novosphingobium piscinae KCTC 42194.</title>
        <authorList>
            <person name="Liu Y."/>
        </authorList>
    </citation>
    <scope>NUCLEOTIDE SEQUENCE [LARGE SCALE GENOMIC DNA]</scope>
    <source>
        <strain evidence="3 4">KCTC 42194</strain>
    </source>
</reference>
<dbReference type="RefSeq" id="WP_185677947.1">
    <property type="nucleotide sequence ID" value="NZ_JACLAX010000002.1"/>
</dbReference>
<keyword evidence="2" id="KW-0732">Signal</keyword>
<feature type="compositionally biased region" description="Basic and acidic residues" evidence="1">
    <location>
        <begin position="183"/>
        <end position="199"/>
    </location>
</feature>
<dbReference type="Proteomes" id="UP000551327">
    <property type="component" value="Unassembled WGS sequence"/>
</dbReference>
<accession>A0A7X1FW32</accession>
<evidence type="ECO:0000256" key="1">
    <source>
        <dbReference type="SAM" id="MobiDB-lite"/>
    </source>
</evidence>
<feature type="chain" id="PRO_5030947745" evidence="2">
    <location>
        <begin position="26"/>
        <end position="199"/>
    </location>
</feature>
<gene>
    <name evidence="3" type="ORF">H7F53_02725</name>
</gene>
<dbReference type="AlphaFoldDB" id="A0A7X1FW32"/>
<dbReference type="EMBL" id="JACLAX010000002">
    <property type="protein sequence ID" value="MBC2668058.1"/>
    <property type="molecule type" value="Genomic_DNA"/>
</dbReference>
<name>A0A7X1FW32_9SPHN</name>
<proteinExistence type="predicted"/>
<evidence type="ECO:0000256" key="2">
    <source>
        <dbReference type="SAM" id="SignalP"/>
    </source>
</evidence>
<feature type="signal peptide" evidence="2">
    <location>
        <begin position="1"/>
        <end position="25"/>
    </location>
</feature>
<feature type="region of interest" description="Disordered" evidence="1">
    <location>
        <begin position="175"/>
        <end position="199"/>
    </location>
</feature>
<evidence type="ECO:0000313" key="4">
    <source>
        <dbReference type="Proteomes" id="UP000551327"/>
    </source>
</evidence>
<comment type="caution">
    <text evidence="3">The sequence shown here is derived from an EMBL/GenBank/DDBJ whole genome shotgun (WGS) entry which is preliminary data.</text>
</comment>